<gene>
    <name evidence="1" type="ORF">GGX14DRAFT_483111</name>
</gene>
<protein>
    <submittedName>
        <fullName evidence="1">Uncharacterized protein</fullName>
    </submittedName>
</protein>
<evidence type="ECO:0000313" key="2">
    <source>
        <dbReference type="Proteomes" id="UP001219525"/>
    </source>
</evidence>
<organism evidence="1 2">
    <name type="scientific">Mycena pura</name>
    <dbReference type="NCBI Taxonomy" id="153505"/>
    <lineage>
        <taxon>Eukaryota</taxon>
        <taxon>Fungi</taxon>
        <taxon>Dikarya</taxon>
        <taxon>Basidiomycota</taxon>
        <taxon>Agaricomycotina</taxon>
        <taxon>Agaricomycetes</taxon>
        <taxon>Agaricomycetidae</taxon>
        <taxon>Agaricales</taxon>
        <taxon>Marasmiineae</taxon>
        <taxon>Mycenaceae</taxon>
        <taxon>Mycena</taxon>
    </lineage>
</organism>
<dbReference type="Proteomes" id="UP001219525">
    <property type="component" value="Unassembled WGS sequence"/>
</dbReference>
<dbReference type="EMBL" id="JARJCW010000148">
    <property type="protein sequence ID" value="KAJ7190528.1"/>
    <property type="molecule type" value="Genomic_DNA"/>
</dbReference>
<name>A0AAD6UQA6_9AGAR</name>
<comment type="caution">
    <text evidence="1">The sequence shown here is derived from an EMBL/GenBank/DDBJ whole genome shotgun (WGS) entry which is preliminary data.</text>
</comment>
<dbReference type="AlphaFoldDB" id="A0AAD6UQA6"/>
<reference evidence="1" key="1">
    <citation type="submission" date="2023-03" db="EMBL/GenBank/DDBJ databases">
        <title>Massive genome expansion in bonnet fungi (Mycena s.s.) driven by repeated elements and novel gene families across ecological guilds.</title>
        <authorList>
            <consortium name="Lawrence Berkeley National Laboratory"/>
            <person name="Harder C.B."/>
            <person name="Miyauchi S."/>
            <person name="Viragh M."/>
            <person name="Kuo A."/>
            <person name="Thoen E."/>
            <person name="Andreopoulos B."/>
            <person name="Lu D."/>
            <person name="Skrede I."/>
            <person name="Drula E."/>
            <person name="Henrissat B."/>
            <person name="Morin E."/>
            <person name="Kohler A."/>
            <person name="Barry K."/>
            <person name="LaButti K."/>
            <person name="Morin E."/>
            <person name="Salamov A."/>
            <person name="Lipzen A."/>
            <person name="Mereny Z."/>
            <person name="Hegedus B."/>
            <person name="Baldrian P."/>
            <person name="Stursova M."/>
            <person name="Weitz H."/>
            <person name="Taylor A."/>
            <person name="Grigoriev I.V."/>
            <person name="Nagy L.G."/>
            <person name="Martin F."/>
            <person name="Kauserud H."/>
        </authorList>
    </citation>
    <scope>NUCLEOTIDE SEQUENCE</scope>
    <source>
        <strain evidence="1">9144</strain>
    </source>
</reference>
<evidence type="ECO:0000313" key="1">
    <source>
        <dbReference type="EMBL" id="KAJ7190528.1"/>
    </source>
</evidence>
<keyword evidence="2" id="KW-1185">Reference proteome</keyword>
<accession>A0AAD6UQA6</accession>
<proteinExistence type="predicted"/>
<sequence>MWACDMNPPFTATSQASCHTLHPLELVSRWATSMPYALLQICDLMLLTGVWVQTVNIMTTEPLAMGKKTSVLPQQTSRNLQHFAIIEVKIPYEGDGRIDIERNDTRIRELLVQAGGYFTRVNEQPNALREAGGHVRVFVTCGKYYSEVTGTFNQRRGKWFATGFKPWIHIFEQSHGIHRPLFHVIAELVGQYWYA</sequence>